<dbReference type="PROSITE" id="PS01148">
    <property type="entry name" value="UPF0033"/>
    <property type="match status" value="1"/>
</dbReference>
<comment type="caution">
    <text evidence="3">The sequence shown here is derived from an EMBL/GenBank/DDBJ whole genome shotgun (WGS) entry which is preliminary data.</text>
</comment>
<dbReference type="InterPro" id="IPR036868">
    <property type="entry name" value="TusA-like_sf"/>
</dbReference>
<name>A0A4Y8RB26_9HYPH</name>
<dbReference type="Proteomes" id="UP000298179">
    <property type="component" value="Unassembled WGS sequence"/>
</dbReference>
<evidence type="ECO:0000313" key="3">
    <source>
        <dbReference type="EMBL" id="TFF18067.1"/>
    </source>
</evidence>
<reference evidence="3 4" key="1">
    <citation type="submission" date="2019-03" db="EMBL/GenBank/DDBJ databases">
        <title>Jiella endophytica sp. nov., a novel endophytic bacterium isolated from root of Ficus microcarpa Linn. f.</title>
        <authorList>
            <person name="Tuo L."/>
        </authorList>
    </citation>
    <scope>NUCLEOTIDE SEQUENCE [LARGE SCALE GENOMIC DNA]</scope>
    <source>
        <strain evidence="3 4">CBS5Q-3</strain>
    </source>
</reference>
<dbReference type="AlphaFoldDB" id="A0A4Y8RB26"/>
<dbReference type="PANTHER" id="PTHR33279">
    <property type="entry name" value="SULFUR CARRIER PROTEIN YEDF-RELATED"/>
    <property type="match status" value="1"/>
</dbReference>
<evidence type="ECO:0000256" key="1">
    <source>
        <dbReference type="ARBA" id="ARBA00008984"/>
    </source>
</evidence>
<dbReference type="RefSeq" id="WP_134764128.1">
    <property type="nucleotide sequence ID" value="NZ_SOZD01000011.1"/>
</dbReference>
<dbReference type="SUPFAM" id="SSF64307">
    <property type="entry name" value="SirA-like"/>
    <property type="match status" value="1"/>
</dbReference>
<dbReference type="EMBL" id="SOZD01000011">
    <property type="protein sequence ID" value="TFF18067.1"/>
    <property type="molecule type" value="Genomic_DNA"/>
</dbReference>
<gene>
    <name evidence="3" type="ORF">E3C22_22475</name>
</gene>
<keyword evidence="4" id="KW-1185">Reference proteome</keyword>
<dbReference type="PANTHER" id="PTHR33279:SF6">
    <property type="entry name" value="SULFUR CARRIER PROTEIN YEDF-RELATED"/>
    <property type="match status" value="1"/>
</dbReference>
<dbReference type="Pfam" id="PF01206">
    <property type="entry name" value="TusA"/>
    <property type="match status" value="1"/>
</dbReference>
<feature type="domain" description="UPF0033" evidence="2">
    <location>
        <begin position="4"/>
        <end position="28"/>
    </location>
</feature>
<proteinExistence type="inferred from homology"/>
<organism evidence="3 4">
    <name type="scientific">Jiella endophytica</name>
    <dbReference type="NCBI Taxonomy" id="2558362"/>
    <lineage>
        <taxon>Bacteria</taxon>
        <taxon>Pseudomonadati</taxon>
        <taxon>Pseudomonadota</taxon>
        <taxon>Alphaproteobacteria</taxon>
        <taxon>Hyphomicrobiales</taxon>
        <taxon>Aurantimonadaceae</taxon>
        <taxon>Jiella</taxon>
    </lineage>
</organism>
<evidence type="ECO:0000313" key="4">
    <source>
        <dbReference type="Proteomes" id="UP000298179"/>
    </source>
</evidence>
<protein>
    <recommendedName>
        <fullName evidence="2">UPF0033 domain-containing protein</fullName>
    </recommendedName>
</protein>
<dbReference type="InterPro" id="IPR001455">
    <property type="entry name" value="TusA-like"/>
</dbReference>
<dbReference type="CDD" id="cd00291">
    <property type="entry name" value="SirA_YedF_YeeD"/>
    <property type="match status" value="1"/>
</dbReference>
<dbReference type="Gene3D" id="3.30.110.40">
    <property type="entry name" value="TusA-like domain"/>
    <property type="match status" value="1"/>
</dbReference>
<sequence>MAELDLRGLRCPLPALRTARRLATMATGKRLTVLADDPLAAIDIAHLCREDGHQLVESVEEGSFRRFVIVAG</sequence>
<evidence type="ECO:0000259" key="2">
    <source>
        <dbReference type="PROSITE" id="PS01148"/>
    </source>
</evidence>
<comment type="similarity">
    <text evidence="1">Belongs to the sulfur carrier protein TusA family.</text>
</comment>
<accession>A0A4Y8RB26</accession>